<dbReference type="RefSeq" id="WP_058280117.1">
    <property type="nucleotide sequence ID" value="NZ_CYUD01000001.1"/>
</dbReference>
<dbReference type="EC" id="2.6.1.16" evidence="4"/>
<evidence type="ECO:0000259" key="3">
    <source>
        <dbReference type="PROSITE" id="PS51464"/>
    </source>
</evidence>
<dbReference type="STRING" id="1715692.RUE5091_00332"/>
<dbReference type="InterPro" id="IPR035490">
    <property type="entry name" value="GlmS/FrlB_SIS"/>
</dbReference>
<keyword evidence="1 4" id="KW-0032">Aminotransferase</keyword>
<feature type="domain" description="SIS" evidence="3">
    <location>
        <begin position="196"/>
        <end position="332"/>
    </location>
</feature>
<dbReference type="InterPro" id="IPR046348">
    <property type="entry name" value="SIS_dom_sf"/>
</dbReference>
<dbReference type="CDD" id="cd05009">
    <property type="entry name" value="SIS_GlmS_GlmD_2"/>
    <property type="match status" value="1"/>
</dbReference>
<dbReference type="Pfam" id="PF01380">
    <property type="entry name" value="SIS"/>
    <property type="match status" value="2"/>
</dbReference>
<dbReference type="OrthoDB" id="9761808at2"/>
<evidence type="ECO:0000313" key="4">
    <source>
        <dbReference type="EMBL" id="CUJ85377.1"/>
    </source>
</evidence>
<dbReference type="CDD" id="cd05008">
    <property type="entry name" value="SIS_GlmS_GlmD_1"/>
    <property type="match status" value="1"/>
</dbReference>
<dbReference type="SUPFAM" id="SSF53697">
    <property type="entry name" value="SIS domain"/>
    <property type="match status" value="1"/>
</dbReference>
<organism evidence="4 5">
    <name type="scientific">Ruegeria denitrificans</name>
    <dbReference type="NCBI Taxonomy" id="1715692"/>
    <lineage>
        <taxon>Bacteria</taxon>
        <taxon>Pseudomonadati</taxon>
        <taxon>Pseudomonadota</taxon>
        <taxon>Alphaproteobacteria</taxon>
        <taxon>Rhodobacterales</taxon>
        <taxon>Roseobacteraceae</taxon>
        <taxon>Ruegeria</taxon>
    </lineage>
</organism>
<proteinExistence type="predicted"/>
<dbReference type="GO" id="GO:1901135">
    <property type="term" value="P:carbohydrate derivative metabolic process"/>
    <property type="evidence" value="ECO:0007669"/>
    <property type="project" value="InterPro"/>
</dbReference>
<dbReference type="GO" id="GO:0097367">
    <property type="term" value="F:carbohydrate derivative binding"/>
    <property type="evidence" value="ECO:0007669"/>
    <property type="project" value="InterPro"/>
</dbReference>
<sequence>MSEHSSKMRQEVLEIPDAVDRLLSQGAANIQEAAARVKEAGPGFLITVARGSSDHACTYLKYAAELMLNLPVASVGPSVRSIYGADLRATGALCLSVSQSGQSPDIVGMSRSLKSSGGVTVAITNNTASRLADVTDAVLPLHAGPELSVAATKTFVTSLVAGLWLLAEIKGDEALTTAIRALPGHLAQAAQCDWSAAADAITGRSLFTLGRGPSFAMSNEAALKIKETCQIHAESYSAAEVLHGPVSIVEQGFPAIVFAAADAAEQTTAEAADALAGKGAAVFAATDKVTKAHSLPVTRTDHWLTDPIAAITSFYSMVEAVAQARGIDPDTPRHLRKVTETV</sequence>
<dbReference type="PROSITE" id="PS51464">
    <property type="entry name" value="SIS"/>
    <property type="match status" value="2"/>
</dbReference>
<name>A0A0P1I1Y8_9RHOB</name>
<dbReference type="GO" id="GO:0004360">
    <property type="term" value="F:glutamine-fructose-6-phosphate transaminase (isomerizing) activity"/>
    <property type="evidence" value="ECO:0007669"/>
    <property type="project" value="UniProtKB-EC"/>
</dbReference>
<keyword evidence="5" id="KW-1185">Reference proteome</keyword>
<dbReference type="InterPro" id="IPR001347">
    <property type="entry name" value="SIS_dom"/>
</dbReference>
<dbReference type="AlphaFoldDB" id="A0A0P1I1Y8"/>
<dbReference type="Gene3D" id="3.40.50.10490">
    <property type="entry name" value="Glucose-6-phosphate isomerase like protein, domain 1"/>
    <property type="match status" value="2"/>
</dbReference>
<accession>A0A0P1I1Y8</accession>
<dbReference type="Proteomes" id="UP000051260">
    <property type="component" value="Unassembled WGS sequence"/>
</dbReference>
<keyword evidence="4" id="KW-0808">Transferase</keyword>
<dbReference type="PANTHER" id="PTHR10937">
    <property type="entry name" value="GLUCOSAMINE--FRUCTOSE-6-PHOSPHATE AMINOTRANSFERASE, ISOMERIZING"/>
    <property type="match status" value="1"/>
</dbReference>
<feature type="domain" description="SIS" evidence="3">
    <location>
        <begin position="33"/>
        <end position="177"/>
    </location>
</feature>
<dbReference type="PANTHER" id="PTHR10937:SF8">
    <property type="entry name" value="AMINOTRANSFERASE-RELATED"/>
    <property type="match status" value="1"/>
</dbReference>
<reference evidence="5" key="1">
    <citation type="submission" date="2015-09" db="EMBL/GenBank/DDBJ databases">
        <authorList>
            <person name="Rodrigo-Torres L."/>
            <person name="Arahal D.R."/>
        </authorList>
    </citation>
    <scope>NUCLEOTIDE SEQUENCE [LARGE SCALE GENOMIC DNA]</scope>
    <source>
        <strain evidence="5">CECT 5091</strain>
    </source>
</reference>
<evidence type="ECO:0000256" key="1">
    <source>
        <dbReference type="ARBA" id="ARBA00022576"/>
    </source>
</evidence>
<evidence type="ECO:0000313" key="5">
    <source>
        <dbReference type="Proteomes" id="UP000051260"/>
    </source>
</evidence>
<evidence type="ECO:0000256" key="2">
    <source>
        <dbReference type="ARBA" id="ARBA00022737"/>
    </source>
</evidence>
<dbReference type="EMBL" id="CYUD01000001">
    <property type="protein sequence ID" value="CUJ85377.1"/>
    <property type="molecule type" value="Genomic_DNA"/>
</dbReference>
<keyword evidence="2" id="KW-0677">Repeat</keyword>
<gene>
    <name evidence="4" type="primary">glmS_1</name>
    <name evidence="4" type="ORF">RUE5091_00332</name>
</gene>
<dbReference type="InterPro" id="IPR035466">
    <property type="entry name" value="GlmS/AgaS_SIS"/>
</dbReference>
<protein>
    <submittedName>
        <fullName evidence="4">Glutamine--fructose-6-phosphate aminotransferase [isomerizing]</fullName>
        <ecNumber evidence="4">2.6.1.16</ecNumber>
    </submittedName>
</protein>